<gene>
    <name evidence="1" type="ORF">QFC20_004420</name>
</gene>
<comment type="caution">
    <text evidence="1">The sequence shown here is derived from an EMBL/GenBank/DDBJ whole genome shotgun (WGS) entry which is preliminary data.</text>
</comment>
<dbReference type="EMBL" id="JASBWS010000051">
    <property type="protein sequence ID" value="KAJ9104980.1"/>
    <property type="molecule type" value="Genomic_DNA"/>
</dbReference>
<protein>
    <submittedName>
        <fullName evidence="1">Uncharacterized protein</fullName>
    </submittedName>
</protein>
<dbReference type="Proteomes" id="UP001230649">
    <property type="component" value="Unassembled WGS sequence"/>
</dbReference>
<keyword evidence="2" id="KW-1185">Reference proteome</keyword>
<organism evidence="1 2">
    <name type="scientific">Naganishia adeliensis</name>
    <dbReference type="NCBI Taxonomy" id="92952"/>
    <lineage>
        <taxon>Eukaryota</taxon>
        <taxon>Fungi</taxon>
        <taxon>Dikarya</taxon>
        <taxon>Basidiomycota</taxon>
        <taxon>Agaricomycotina</taxon>
        <taxon>Tremellomycetes</taxon>
        <taxon>Filobasidiales</taxon>
        <taxon>Filobasidiaceae</taxon>
        <taxon>Naganishia</taxon>
    </lineage>
</organism>
<name>A0ACC2VZS2_9TREE</name>
<evidence type="ECO:0000313" key="1">
    <source>
        <dbReference type="EMBL" id="KAJ9104980.1"/>
    </source>
</evidence>
<accession>A0ACC2VZS2</accession>
<evidence type="ECO:0000313" key="2">
    <source>
        <dbReference type="Proteomes" id="UP001230649"/>
    </source>
</evidence>
<sequence length="264" mass="27147">MSIQGFTDRRRLPGPEKSFPTVYDAPEEPTTTGNGKGKGRADGREAAEMRDVFLNSGLISQANGSAYIECGSVKIACAVYGPRAKPPPYSPQGTVNVEIKFAPFASHPRRAPLRDTEPPHLSHLLTQSLLPALTLHLSQHPKSVTDIWLLVLQSESPSLESTLAAGLSVACAALADAGVALNGLGVGVAVAKTEEGIAVDPTGREARAGGARVTLGVLPALDTLTDVWMTGQASVADVLGMVDCAVAASAGVHGRVAGVLAGAV</sequence>
<reference evidence="1" key="1">
    <citation type="submission" date="2023-04" db="EMBL/GenBank/DDBJ databases">
        <title>Draft Genome sequencing of Naganishia species isolated from polar environments using Oxford Nanopore Technology.</title>
        <authorList>
            <person name="Leo P."/>
            <person name="Venkateswaran K."/>
        </authorList>
    </citation>
    <scope>NUCLEOTIDE SEQUENCE</scope>
    <source>
        <strain evidence="1">MNA-CCFEE 5262</strain>
    </source>
</reference>
<proteinExistence type="predicted"/>